<dbReference type="EMBL" id="CP085083">
    <property type="protein sequence ID" value="WDZ50340.1"/>
    <property type="molecule type" value="Genomic_DNA"/>
</dbReference>
<evidence type="ECO:0000259" key="2">
    <source>
        <dbReference type="Pfam" id="PF08327"/>
    </source>
</evidence>
<dbReference type="InterPro" id="IPR013538">
    <property type="entry name" value="ASHA1/2-like_C"/>
</dbReference>
<dbReference type="Gene3D" id="3.30.530.20">
    <property type="match status" value="1"/>
</dbReference>
<evidence type="ECO:0000256" key="1">
    <source>
        <dbReference type="ARBA" id="ARBA00006817"/>
    </source>
</evidence>
<dbReference type="KEGG" id="aviv:LF296_13555"/>
<proteinExistence type="inferred from homology"/>
<evidence type="ECO:0000313" key="3">
    <source>
        <dbReference type="EMBL" id="WDZ50340.1"/>
    </source>
</evidence>
<reference evidence="3" key="2">
    <citation type="submission" date="2023-02" db="EMBL/GenBank/DDBJ databases">
        <authorList>
            <person name="Huang Y."/>
            <person name="Zhang Y."/>
            <person name="Zhang T."/>
            <person name="Wang J."/>
        </authorList>
    </citation>
    <scope>NUCLEOTIDE SEQUENCE</scope>
    <source>
        <strain evidence="3">KJ-1</strain>
    </source>
</reference>
<dbReference type="SUPFAM" id="SSF55961">
    <property type="entry name" value="Bet v1-like"/>
    <property type="match status" value="1"/>
</dbReference>
<organism evidence="3 4">
    <name type="scientific">Acinetobacter vivianii</name>
    <dbReference type="NCBI Taxonomy" id="1776742"/>
    <lineage>
        <taxon>Bacteria</taxon>
        <taxon>Pseudomonadati</taxon>
        <taxon>Pseudomonadota</taxon>
        <taxon>Gammaproteobacteria</taxon>
        <taxon>Moraxellales</taxon>
        <taxon>Moraxellaceae</taxon>
        <taxon>Acinetobacter</taxon>
    </lineage>
</organism>
<dbReference type="AlphaFoldDB" id="A0AAJ6NH97"/>
<dbReference type="RefSeq" id="WP_272654680.1">
    <property type="nucleotide sequence ID" value="NZ_CP085083.1"/>
</dbReference>
<dbReference type="CDD" id="cd08901">
    <property type="entry name" value="SRPBCC_CalC_Aha1-like_8"/>
    <property type="match status" value="1"/>
</dbReference>
<name>A0AAJ6NH97_9GAMM</name>
<reference evidence="3" key="1">
    <citation type="journal article" date="2022" name="Front Environ Sci">
        <title>Complete genome sequence analysis of a novel alkane-degrading bacterial strain, Acinetobacter vivianii KJ-1, and its diesel degradation ability.</title>
        <authorList>
            <person name="Zhang Y."/>
            <person name="Song F."/>
            <person name="Wang J."/>
            <person name="Zhao Q."/>
            <person name="Zheng L."/>
            <person name="Wang Z."/>
            <person name="Zhang X."/>
            <person name="Gao Y."/>
            <person name="Chen G."/>
            <person name="Huang Y."/>
        </authorList>
    </citation>
    <scope>NUCLEOTIDE SEQUENCE</scope>
    <source>
        <strain evidence="3">KJ-1</strain>
    </source>
</reference>
<feature type="domain" description="Activator of Hsp90 ATPase homologue 1/2-like C-terminal" evidence="2">
    <location>
        <begin position="16"/>
        <end position="134"/>
    </location>
</feature>
<gene>
    <name evidence="3" type="ORF">LF296_13555</name>
</gene>
<evidence type="ECO:0000313" key="4">
    <source>
        <dbReference type="Proteomes" id="UP001199528"/>
    </source>
</evidence>
<protein>
    <submittedName>
        <fullName evidence="3">SRPBCC family protein</fullName>
    </submittedName>
</protein>
<accession>A0AAJ6NH97</accession>
<dbReference type="Proteomes" id="UP001199528">
    <property type="component" value="Chromosome"/>
</dbReference>
<sequence>MPNPVTIETQMMIRKPVSKVFEAFIDPKITSKFWFSSSTGKLEQGHTVTWTWEKYQVSTKVMVTKIIANELIQIQWGEPSSTVDFRFEKINETQTYLRIQNYNIALQGDELIAFIIDSTGGFTTVLDSLKAYLEHDLQLNLVHDKFPPF</sequence>
<comment type="similarity">
    <text evidence="1">Belongs to the AHA1 family.</text>
</comment>
<dbReference type="InterPro" id="IPR023393">
    <property type="entry name" value="START-like_dom_sf"/>
</dbReference>
<dbReference type="Pfam" id="PF08327">
    <property type="entry name" value="AHSA1"/>
    <property type="match status" value="1"/>
</dbReference>